<proteinExistence type="predicted"/>
<dbReference type="GO" id="GO:0016829">
    <property type="term" value="F:lyase activity"/>
    <property type="evidence" value="ECO:0007669"/>
    <property type="project" value="UniProtKB-KW"/>
</dbReference>
<accession>A0A841HXA3</accession>
<evidence type="ECO:0000313" key="2">
    <source>
        <dbReference type="Proteomes" id="UP000569951"/>
    </source>
</evidence>
<evidence type="ECO:0000313" key="1">
    <source>
        <dbReference type="EMBL" id="MBB6097546.1"/>
    </source>
</evidence>
<dbReference type="Proteomes" id="UP000569951">
    <property type="component" value="Unassembled WGS sequence"/>
</dbReference>
<organism evidence="1 2">
    <name type="scientific">Deinobacterium chartae</name>
    <dbReference type="NCBI Taxonomy" id="521158"/>
    <lineage>
        <taxon>Bacteria</taxon>
        <taxon>Thermotogati</taxon>
        <taxon>Deinococcota</taxon>
        <taxon>Deinococci</taxon>
        <taxon>Deinococcales</taxon>
        <taxon>Deinococcaceae</taxon>
        <taxon>Deinobacterium</taxon>
    </lineage>
</organism>
<dbReference type="Gene3D" id="3.20.20.70">
    <property type="entry name" value="Aldolase class I"/>
    <property type="match status" value="1"/>
</dbReference>
<name>A0A841HXA3_9DEIO</name>
<keyword evidence="1" id="KW-0456">Lyase</keyword>
<reference evidence="1 2" key="1">
    <citation type="submission" date="2020-08" db="EMBL/GenBank/DDBJ databases">
        <title>Genomic Encyclopedia of Type Strains, Phase IV (KMG-IV): sequencing the most valuable type-strain genomes for metagenomic binning, comparative biology and taxonomic classification.</title>
        <authorList>
            <person name="Goeker M."/>
        </authorList>
    </citation>
    <scope>NUCLEOTIDE SEQUENCE [LARGE SCALE GENOMIC DNA]</scope>
    <source>
        <strain evidence="1 2">DSM 21458</strain>
    </source>
</reference>
<keyword evidence="2" id="KW-1185">Reference proteome</keyword>
<comment type="caution">
    <text evidence="1">The sequence shown here is derived from an EMBL/GenBank/DDBJ whole genome shotgun (WGS) entry which is preliminary data.</text>
</comment>
<dbReference type="EMBL" id="JACHHG010000003">
    <property type="protein sequence ID" value="MBB6097546.1"/>
    <property type="molecule type" value="Genomic_DNA"/>
</dbReference>
<sequence>MPGLANVDPHGHVRLYEAARRGDWAAARAEQEQLYRLFEIVQVDLPRTRRPA</sequence>
<dbReference type="SUPFAM" id="SSF51569">
    <property type="entry name" value="Aldolase"/>
    <property type="match status" value="1"/>
</dbReference>
<dbReference type="AlphaFoldDB" id="A0A841HXA3"/>
<gene>
    <name evidence="1" type="ORF">HNR42_000963</name>
</gene>
<dbReference type="InterPro" id="IPR013785">
    <property type="entry name" value="Aldolase_TIM"/>
</dbReference>
<protein>
    <submittedName>
        <fullName evidence="1">Dihydrodipicolinate synthase/N-acetylneuraminate lyase</fullName>
    </submittedName>
</protein>